<dbReference type="AlphaFoldDB" id="A0A6J3LUV1"/>
<dbReference type="InterPro" id="IPR001138">
    <property type="entry name" value="Zn2Cys6_DnaBD"/>
</dbReference>
<evidence type="ECO:0000256" key="2">
    <source>
        <dbReference type="SAM" id="MobiDB-lite"/>
    </source>
</evidence>
<feature type="region of interest" description="Disordered" evidence="2">
    <location>
        <begin position="70"/>
        <end position="108"/>
    </location>
</feature>
<dbReference type="GO" id="GO:0000981">
    <property type="term" value="F:DNA-binding transcription factor activity, RNA polymerase II-specific"/>
    <property type="evidence" value="ECO:0007669"/>
    <property type="project" value="InterPro"/>
</dbReference>
<evidence type="ECO:0000313" key="3">
    <source>
        <dbReference type="Proteomes" id="UP000504637"/>
    </source>
</evidence>
<organism evidence="4">
    <name type="scientific">Dissoconium aciculare CBS 342.82</name>
    <dbReference type="NCBI Taxonomy" id="1314786"/>
    <lineage>
        <taxon>Eukaryota</taxon>
        <taxon>Fungi</taxon>
        <taxon>Dikarya</taxon>
        <taxon>Ascomycota</taxon>
        <taxon>Pezizomycotina</taxon>
        <taxon>Dothideomycetes</taxon>
        <taxon>Dothideomycetidae</taxon>
        <taxon>Mycosphaerellales</taxon>
        <taxon>Dissoconiaceae</taxon>
        <taxon>Dissoconium</taxon>
    </lineage>
</organism>
<dbReference type="GeneID" id="54363495"/>
<evidence type="ECO:0000313" key="4">
    <source>
        <dbReference type="RefSeq" id="XP_033456586.1"/>
    </source>
</evidence>
<proteinExistence type="predicted"/>
<dbReference type="OrthoDB" id="3632789at2759"/>
<feature type="region of interest" description="Disordered" evidence="2">
    <location>
        <begin position="434"/>
        <end position="458"/>
    </location>
</feature>
<protein>
    <submittedName>
        <fullName evidence="4">Uncharacterized protein</fullName>
    </submittedName>
</protein>
<feature type="compositionally biased region" description="Basic and acidic residues" evidence="2">
    <location>
        <begin position="70"/>
        <end position="79"/>
    </location>
</feature>
<keyword evidence="3" id="KW-1185">Reference proteome</keyword>
<gene>
    <name evidence="4" type="ORF">K489DRAFT_383784</name>
</gene>
<sequence>MSAFHHIVTRGQCCNCVVCKTIFETWIRFDTVMTGRSRSSDSTTSAIMLELKDSIEKAFVELHGFHRQDYHQTDEESPLHRRVAIQPPYDETKGDNSGRRRSRRGEFEAIVDVSARPRMLTSSSADSFSEPLDAHSSASIVQKSLSSLRVTEVAIDPKDFNISQYLKKVVKPRLNSLDLLRQETNAFAPTWPRGNSDAGTTPDSKDSPAVTRQQFIVCDHCRSHGLKCNEAPVCQECILREIACIHHSCRLSAKSRKDCLRSVCYYVHEDHMPDAQGIHNPADPDWIVLPGKLLEYGSAGHVARMAGTFSAEVQIARAIQTPSHQADAKRRILECVEKNAIDLESIVMTCTCIENERLLETVVEHPQETTPLASPSGVFETTAMLSPPDLSAHRPVPPAMNVVSPRAATFRQGFSTPCTTPIVSEFRWDSQSSFGSPSSARVGHLPGLGLDDCSPPKW</sequence>
<dbReference type="Proteomes" id="UP000504637">
    <property type="component" value="Unplaced"/>
</dbReference>
<dbReference type="RefSeq" id="XP_033456586.1">
    <property type="nucleotide sequence ID" value="XM_033605695.1"/>
</dbReference>
<reference evidence="4" key="2">
    <citation type="submission" date="2020-04" db="EMBL/GenBank/DDBJ databases">
        <authorList>
            <consortium name="NCBI Genome Project"/>
        </authorList>
    </citation>
    <scope>NUCLEOTIDE SEQUENCE</scope>
    <source>
        <strain evidence="4">CBS 342.82</strain>
    </source>
</reference>
<evidence type="ECO:0000256" key="1">
    <source>
        <dbReference type="ARBA" id="ARBA00023242"/>
    </source>
</evidence>
<accession>A0A6J3LUV1</accession>
<dbReference type="CDD" id="cd00067">
    <property type="entry name" value="GAL4"/>
    <property type="match status" value="1"/>
</dbReference>
<reference evidence="4" key="3">
    <citation type="submission" date="2025-08" db="UniProtKB">
        <authorList>
            <consortium name="RefSeq"/>
        </authorList>
    </citation>
    <scope>IDENTIFICATION</scope>
    <source>
        <strain evidence="4">CBS 342.82</strain>
    </source>
</reference>
<dbReference type="GO" id="GO:0008270">
    <property type="term" value="F:zinc ion binding"/>
    <property type="evidence" value="ECO:0007669"/>
    <property type="project" value="InterPro"/>
</dbReference>
<name>A0A6J3LUV1_9PEZI</name>
<feature type="region of interest" description="Disordered" evidence="2">
    <location>
        <begin position="188"/>
        <end position="207"/>
    </location>
</feature>
<reference evidence="4" key="1">
    <citation type="submission" date="2020-01" db="EMBL/GenBank/DDBJ databases">
        <authorList>
            <consortium name="DOE Joint Genome Institute"/>
            <person name="Haridas S."/>
            <person name="Albert R."/>
            <person name="Binder M."/>
            <person name="Bloem J."/>
            <person name="Labutti K."/>
            <person name="Salamov A."/>
            <person name="Andreopoulos B."/>
            <person name="Baker S.E."/>
            <person name="Barry K."/>
            <person name="Bills G."/>
            <person name="Bluhm B.H."/>
            <person name="Cannon C."/>
            <person name="Castanera R."/>
            <person name="Culley D.E."/>
            <person name="Daum C."/>
            <person name="Ezra D."/>
            <person name="Gonzalez J.B."/>
            <person name="Henrissat B."/>
            <person name="Kuo A."/>
            <person name="Liang C."/>
            <person name="Lipzen A."/>
            <person name="Lutzoni F."/>
            <person name="Magnuson J."/>
            <person name="Mondo S."/>
            <person name="Nolan M."/>
            <person name="Ohm R."/>
            <person name="Pangilinan J."/>
            <person name="Park H.-J."/>
            <person name="Ramirez L."/>
            <person name="Alfaro M."/>
            <person name="Sun H."/>
            <person name="Tritt A."/>
            <person name="Yoshinaga Y."/>
            <person name="Zwiers L.-H."/>
            <person name="Turgeon B.G."/>
            <person name="Goodwin S.B."/>
            <person name="Spatafora J.W."/>
            <person name="Crous P.W."/>
            <person name="Grigoriev I.V."/>
        </authorList>
    </citation>
    <scope>NUCLEOTIDE SEQUENCE</scope>
    <source>
        <strain evidence="4">CBS 342.82</strain>
    </source>
</reference>
<keyword evidence="1" id="KW-0539">Nucleus</keyword>